<feature type="domain" description="Phosphodiester glycosidase" evidence="1">
    <location>
        <begin position="87"/>
        <end position="231"/>
    </location>
</feature>
<dbReference type="OrthoDB" id="5515706at2"/>
<name>A0A6I4TV02_9SPHN</name>
<dbReference type="RefSeq" id="WP_161391599.1">
    <property type="nucleotide sequence ID" value="NZ_JBHSCP010000001.1"/>
</dbReference>
<dbReference type="AlphaFoldDB" id="A0A6I4TV02"/>
<dbReference type="PROSITE" id="PS51257">
    <property type="entry name" value="PROKAR_LIPOPROTEIN"/>
    <property type="match status" value="1"/>
</dbReference>
<keyword evidence="3" id="KW-1185">Reference proteome</keyword>
<gene>
    <name evidence="2" type="ORF">GRI97_13055</name>
</gene>
<organism evidence="2 3">
    <name type="scientific">Croceibacterium xixiisoli</name>
    <dbReference type="NCBI Taxonomy" id="1476466"/>
    <lineage>
        <taxon>Bacteria</taxon>
        <taxon>Pseudomonadati</taxon>
        <taxon>Pseudomonadota</taxon>
        <taxon>Alphaproteobacteria</taxon>
        <taxon>Sphingomonadales</taxon>
        <taxon>Erythrobacteraceae</taxon>
        <taxon>Croceibacterium</taxon>
    </lineage>
</organism>
<dbReference type="InterPro" id="IPR018711">
    <property type="entry name" value="NAGPA"/>
</dbReference>
<protein>
    <recommendedName>
        <fullName evidence="1">Phosphodiester glycosidase domain-containing protein</fullName>
    </recommendedName>
</protein>
<evidence type="ECO:0000259" key="1">
    <source>
        <dbReference type="Pfam" id="PF09992"/>
    </source>
</evidence>
<dbReference type="Pfam" id="PF09992">
    <property type="entry name" value="NAGPA"/>
    <property type="match status" value="1"/>
</dbReference>
<accession>A0A6I4TV02</accession>
<reference evidence="2 3" key="1">
    <citation type="submission" date="2019-12" db="EMBL/GenBank/DDBJ databases">
        <title>Genomic-based taxomic classification of the family Erythrobacteraceae.</title>
        <authorList>
            <person name="Xu L."/>
        </authorList>
    </citation>
    <scope>NUCLEOTIDE SEQUENCE [LARGE SCALE GENOMIC DNA]</scope>
    <source>
        <strain evidence="2 3">S36</strain>
    </source>
</reference>
<proteinExistence type="predicted"/>
<dbReference type="Proteomes" id="UP000469430">
    <property type="component" value="Unassembled WGS sequence"/>
</dbReference>
<evidence type="ECO:0000313" key="3">
    <source>
        <dbReference type="Proteomes" id="UP000469430"/>
    </source>
</evidence>
<evidence type="ECO:0000313" key="2">
    <source>
        <dbReference type="EMBL" id="MXO99916.1"/>
    </source>
</evidence>
<comment type="caution">
    <text evidence="2">The sequence shown here is derived from an EMBL/GenBank/DDBJ whole genome shotgun (WGS) entry which is preliminary data.</text>
</comment>
<dbReference type="EMBL" id="WTYJ01000002">
    <property type="protein sequence ID" value="MXO99916.1"/>
    <property type="molecule type" value="Genomic_DNA"/>
</dbReference>
<sequence>MGGRVGLLAAVLLLAGCGGVSEGQPEAIAETGSVCETIAFEGTALTHCVADPKRHTVFTVLADGEGKPYRSLAAYAAARPADAPVVAFAMNGGMYDEAGQPIGYFVEQGDRLHKLNRAEGPGNFHLKPNGVFFGTGSKWQVLDSESFYAKISKRPEFATQSGPMLVIDGTLHSGFDADGESRKLRNGVGVGADGRAHFVISDQPVSFGKFARFFRGELKTPNALFLDGSVSQLWDPARDRMDVGAVLGPLIIVENRATAP</sequence>